<sequence length="148" mass="16653">MIKIGALVQQSHFSDKSKAIIQCLTCINKESWCCVQRIRIVEKILSKLTLSDVDISNPVFYSCADDMFDARSLYRKGFYIFSHFEGEVDAATEVSVHDPNVIKVLSGLINGYIDIPAWFIRSIAADNDRRNLGQATPQIAAEAQVRRI</sequence>
<keyword evidence="2" id="KW-1185">Reference proteome</keyword>
<proteinExistence type="predicted"/>
<evidence type="ECO:0000313" key="2">
    <source>
        <dbReference type="Proteomes" id="UP001305421"/>
    </source>
</evidence>
<dbReference type="RefSeq" id="WP_311182083.1">
    <property type="nucleotide sequence ID" value="NZ_CP115543.1"/>
</dbReference>
<gene>
    <name evidence="1" type="ORF">PDM28_11395</name>
</gene>
<dbReference type="Proteomes" id="UP001305421">
    <property type="component" value="Chromosome"/>
</dbReference>
<dbReference type="EMBL" id="CP115543">
    <property type="protein sequence ID" value="WNH47305.1"/>
    <property type="molecule type" value="Genomic_DNA"/>
</dbReference>
<reference evidence="1 2" key="1">
    <citation type="submission" date="2022-12" db="EMBL/GenBank/DDBJ databases">
        <title>Two new species, Stenotrophomonas aracearum and Stenotrophomonas oahuensis, isolated from Anthurium (Araceae family) in Hawaii.</title>
        <authorList>
            <person name="Chunag S.C."/>
            <person name="Dobhal S."/>
            <person name="Alvarez A."/>
            <person name="Arif M."/>
        </authorList>
    </citation>
    <scope>NUCLEOTIDE SEQUENCE [LARGE SCALE GENOMIC DNA]</scope>
    <source>
        <strain evidence="1 2">A5588</strain>
    </source>
</reference>
<accession>A0ABY9Y8Z0</accession>
<name>A0ABY9Y8Z0_9GAMM</name>
<evidence type="ECO:0000313" key="1">
    <source>
        <dbReference type="EMBL" id="WNH47305.1"/>
    </source>
</evidence>
<organism evidence="1 2">
    <name type="scientific">Stenotrophomonas aracearum</name>
    <dbReference type="NCBI Taxonomy" id="3003272"/>
    <lineage>
        <taxon>Bacteria</taxon>
        <taxon>Pseudomonadati</taxon>
        <taxon>Pseudomonadota</taxon>
        <taxon>Gammaproteobacteria</taxon>
        <taxon>Lysobacterales</taxon>
        <taxon>Lysobacteraceae</taxon>
        <taxon>Stenotrophomonas</taxon>
    </lineage>
</organism>
<protein>
    <submittedName>
        <fullName evidence="1">Uncharacterized protein</fullName>
    </submittedName>
</protein>